<name>A0A398B7U5_9BACI</name>
<feature type="region of interest" description="Disordered" evidence="1">
    <location>
        <begin position="1"/>
        <end position="28"/>
    </location>
</feature>
<reference evidence="2 3" key="1">
    <citation type="submission" date="2018-08" db="EMBL/GenBank/DDBJ databases">
        <title>Bacillus jemisoniae sp. nov., Bacillus chryseoplanitiae sp. nov., Bacillus resnikiae sp. nov., and Bacillus frankliniae sp. nov., isolated from Viking spacecraft and associated surfaces.</title>
        <authorList>
            <person name="Seuylemezian A."/>
            <person name="Vaishampayan P."/>
        </authorList>
    </citation>
    <scope>NUCLEOTIDE SEQUENCE [LARGE SCALE GENOMIC DNA]</scope>
    <source>
        <strain evidence="2 3">JJ-247</strain>
    </source>
</reference>
<organism evidence="2 3">
    <name type="scientific">Mesobacillus zeae</name>
    <dbReference type="NCBI Taxonomy" id="1917180"/>
    <lineage>
        <taxon>Bacteria</taxon>
        <taxon>Bacillati</taxon>
        <taxon>Bacillota</taxon>
        <taxon>Bacilli</taxon>
        <taxon>Bacillales</taxon>
        <taxon>Bacillaceae</taxon>
        <taxon>Mesobacillus</taxon>
    </lineage>
</organism>
<sequence>MKQISRTEEMAKLENGTSKLEKNHRNKQIKFTQLSENVAKTKKSAVSLAKLAKTRHFFL</sequence>
<protein>
    <submittedName>
        <fullName evidence="2">Uncharacterized protein</fullName>
    </submittedName>
</protein>
<keyword evidence="3" id="KW-1185">Reference proteome</keyword>
<comment type="caution">
    <text evidence="2">The sequence shown here is derived from an EMBL/GenBank/DDBJ whole genome shotgun (WGS) entry which is preliminary data.</text>
</comment>
<evidence type="ECO:0000313" key="3">
    <source>
        <dbReference type="Proteomes" id="UP000265816"/>
    </source>
</evidence>
<gene>
    <name evidence="2" type="ORF">D1970_08510</name>
</gene>
<evidence type="ECO:0000256" key="1">
    <source>
        <dbReference type="SAM" id="MobiDB-lite"/>
    </source>
</evidence>
<evidence type="ECO:0000313" key="2">
    <source>
        <dbReference type="EMBL" id="RID85591.1"/>
    </source>
</evidence>
<accession>A0A398B7U5</accession>
<feature type="compositionally biased region" description="Basic and acidic residues" evidence="1">
    <location>
        <begin position="1"/>
        <end position="12"/>
    </location>
</feature>
<dbReference type="EMBL" id="QWVT01000015">
    <property type="protein sequence ID" value="RID85591.1"/>
    <property type="molecule type" value="Genomic_DNA"/>
</dbReference>
<dbReference type="Proteomes" id="UP000265816">
    <property type="component" value="Unassembled WGS sequence"/>
</dbReference>
<dbReference type="AlphaFoldDB" id="A0A398B7U5"/>
<proteinExistence type="predicted"/>